<keyword evidence="9" id="KW-0560">Oxidoreductase</keyword>
<dbReference type="Gene3D" id="3.40.30.10">
    <property type="entry name" value="Glutaredoxin"/>
    <property type="match status" value="1"/>
</dbReference>
<evidence type="ECO:0000256" key="1">
    <source>
        <dbReference type="ARBA" id="ARBA00008987"/>
    </source>
</evidence>
<dbReference type="AlphaFoldDB" id="A0A4U8Z0D5"/>
<evidence type="ECO:0000256" key="4">
    <source>
        <dbReference type="ARBA" id="ARBA00022982"/>
    </source>
</evidence>
<dbReference type="PANTHER" id="PTHR45663">
    <property type="entry name" value="GEO12009P1"/>
    <property type="match status" value="1"/>
</dbReference>
<organism evidence="9 10">
    <name type="scientific">Methylocella tundrae</name>
    <dbReference type="NCBI Taxonomy" id="227605"/>
    <lineage>
        <taxon>Bacteria</taxon>
        <taxon>Pseudomonadati</taxon>
        <taxon>Pseudomonadota</taxon>
        <taxon>Alphaproteobacteria</taxon>
        <taxon>Hyphomicrobiales</taxon>
        <taxon>Beijerinckiaceae</taxon>
        <taxon>Methylocella</taxon>
    </lineage>
</organism>
<dbReference type="InterPro" id="IPR017937">
    <property type="entry name" value="Thioredoxin_CS"/>
</dbReference>
<dbReference type="InterPro" id="IPR013766">
    <property type="entry name" value="Thioredoxin_domain"/>
</dbReference>
<evidence type="ECO:0000256" key="2">
    <source>
        <dbReference type="ARBA" id="ARBA00022448"/>
    </source>
</evidence>
<dbReference type="FunFam" id="3.40.30.10:FF:000001">
    <property type="entry name" value="Thioredoxin"/>
    <property type="match status" value="1"/>
</dbReference>
<comment type="similarity">
    <text evidence="1">Belongs to the thioredoxin family.</text>
</comment>
<dbReference type="InterPro" id="IPR036249">
    <property type="entry name" value="Thioredoxin-like_sf"/>
</dbReference>
<keyword evidence="4" id="KW-0249">Electron transport</keyword>
<evidence type="ECO:0000313" key="9">
    <source>
        <dbReference type="EMBL" id="VFU07726.1"/>
    </source>
</evidence>
<dbReference type="GO" id="GO:0005829">
    <property type="term" value="C:cytosol"/>
    <property type="evidence" value="ECO:0007669"/>
    <property type="project" value="TreeGrafter"/>
</dbReference>
<protein>
    <recommendedName>
        <fullName evidence="7">Thioredoxin</fullName>
    </recommendedName>
</protein>
<evidence type="ECO:0000256" key="6">
    <source>
        <dbReference type="ARBA" id="ARBA00023284"/>
    </source>
</evidence>
<dbReference type="NCBIfam" id="TIGR01068">
    <property type="entry name" value="thioredoxin"/>
    <property type="match status" value="1"/>
</dbReference>
<name>A0A4U8Z0D5_METTU</name>
<dbReference type="CDD" id="cd02947">
    <property type="entry name" value="TRX_family"/>
    <property type="match status" value="1"/>
</dbReference>
<evidence type="ECO:0000259" key="8">
    <source>
        <dbReference type="PROSITE" id="PS51352"/>
    </source>
</evidence>
<evidence type="ECO:0000256" key="3">
    <source>
        <dbReference type="ARBA" id="ARBA00022723"/>
    </source>
</evidence>
<dbReference type="Pfam" id="PF21352">
    <property type="entry name" value="Zn_ribbon_Thio2"/>
    <property type="match status" value="1"/>
</dbReference>
<dbReference type="RefSeq" id="WP_134487209.1">
    <property type="nucleotide sequence ID" value="NZ_CP139089.1"/>
</dbReference>
<dbReference type="Gene3D" id="2.30.30.380">
    <property type="entry name" value="Zn-finger domain of Sec23/24"/>
    <property type="match status" value="1"/>
</dbReference>
<proteinExistence type="inferred from homology"/>
<dbReference type="Pfam" id="PF00085">
    <property type="entry name" value="Thioredoxin"/>
    <property type="match status" value="1"/>
</dbReference>
<keyword evidence="5" id="KW-1015">Disulfide bond</keyword>
<dbReference type="PROSITE" id="PS51352">
    <property type="entry name" value="THIOREDOXIN_2"/>
    <property type="match status" value="1"/>
</dbReference>
<feature type="domain" description="Thioredoxin" evidence="8">
    <location>
        <begin position="35"/>
        <end position="146"/>
    </location>
</feature>
<dbReference type="GO" id="GO:0015035">
    <property type="term" value="F:protein-disulfide reductase activity"/>
    <property type="evidence" value="ECO:0007669"/>
    <property type="project" value="UniProtKB-UniRule"/>
</dbReference>
<dbReference type="PANTHER" id="PTHR45663:SF40">
    <property type="entry name" value="THIOREDOXIN 2"/>
    <property type="match status" value="1"/>
</dbReference>
<keyword evidence="6" id="KW-0676">Redox-active center</keyword>
<sequence length="147" mass="16141">MGATARNIVCAHCQAVNRVPGDRDPKQGKCGRCGKPLFEGHPFATGGAAFDKQIDRSDVPVVVDFWADWCGPCKMMAPAYEQVALELEPNFRFLKVDTEAEQALAARYNIRSIPTLMVFRHGAVLAQRAGALDRNSLRAWLTQIPVG</sequence>
<gene>
    <name evidence="9" type="primary">trxC</name>
    <name evidence="9" type="ORF">MTUNDRAET4_0833</name>
</gene>
<dbReference type="PROSITE" id="PS00194">
    <property type="entry name" value="THIOREDOXIN_1"/>
    <property type="match status" value="1"/>
</dbReference>
<reference evidence="9 10" key="1">
    <citation type="submission" date="2019-03" db="EMBL/GenBank/DDBJ databases">
        <authorList>
            <person name="Kox A.R. M."/>
        </authorList>
    </citation>
    <scope>NUCLEOTIDE SEQUENCE [LARGE SCALE GENOMIC DNA]</scope>
    <source>
        <strain evidence="9">MTUNDRAET4 annotated genome</strain>
    </source>
</reference>
<dbReference type="GO" id="GO:0046872">
    <property type="term" value="F:metal ion binding"/>
    <property type="evidence" value="ECO:0007669"/>
    <property type="project" value="UniProtKB-KW"/>
</dbReference>
<dbReference type="InterPro" id="IPR049299">
    <property type="entry name" value="Thio2_N"/>
</dbReference>
<dbReference type="OrthoDB" id="9790390at2"/>
<accession>A0A4U8Z0D5</accession>
<evidence type="ECO:0000313" key="10">
    <source>
        <dbReference type="Proteomes" id="UP000294360"/>
    </source>
</evidence>
<dbReference type="NCBIfam" id="NF008229">
    <property type="entry name" value="PRK10996.1"/>
    <property type="match status" value="1"/>
</dbReference>
<evidence type="ECO:0000256" key="7">
    <source>
        <dbReference type="NCBIfam" id="TIGR01068"/>
    </source>
</evidence>
<keyword evidence="2" id="KW-0813">Transport</keyword>
<dbReference type="Proteomes" id="UP000294360">
    <property type="component" value="Chromosome"/>
</dbReference>
<dbReference type="SUPFAM" id="SSF52833">
    <property type="entry name" value="Thioredoxin-like"/>
    <property type="match status" value="1"/>
</dbReference>
<keyword evidence="3" id="KW-0479">Metal-binding</keyword>
<dbReference type="EMBL" id="LR536450">
    <property type="protein sequence ID" value="VFU07726.1"/>
    <property type="molecule type" value="Genomic_DNA"/>
</dbReference>
<dbReference type="KEGG" id="mtun:MTUNDRAET4_0833"/>
<dbReference type="PRINTS" id="PR00421">
    <property type="entry name" value="THIOREDOXIN"/>
</dbReference>
<evidence type="ECO:0000256" key="5">
    <source>
        <dbReference type="ARBA" id="ARBA00023157"/>
    </source>
</evidence>
<dbReference type="InterPro" id="IPR005746">
    <property type="entry name" value="Thioredoxin"/>
</dbReference>